<feature type="domain" description="PLD phosphodiesterase" evidence="10">
    <location>
        <begin position="610"/>
        <end position="640"/>
    </location>
</feature>
<dbReference type="InterPro" id="IPR025200">
    <property type="entry name" value="PPK_C_dom2"/>
</dbReference>
<feature type="active site" description="Phosphohistidine intermediate" evidence="8">
    <location>
        <position position="457"/>
    </location>
</feature>
<dbReference type="PANTHER" id="PTHR30218:SF0">
    <property type="entry name" value="POLYPHOSPHATE KINASE"/>
    <property type="match status" value="1"/>
</dbReference>
<dbReference type="InterPro" id="IPR036830">
    <property type="entry name" value="PP_kinase_middle_dom_sf"/>
</dbReference>
<feature type="binding site" evidence="8">
    <location>
        <position position="587"/>
    </location>
    <ligand>
        <name>ATP</name>
        <dbReference type="ChEBI" id="CHEBI:30616"/>
    </ligand>
</feature>
<evidence type="ECO:0000313" key="12">
    <source>
        <dbReference type="Proteomes" id="UP000261811"/>
    </source>
</evidence>
<dbReference type="RefSeq" id="WP_117356694.1">
    <property type="nucleotide sequence ID" value="NZ_QURH01000135.1"/>
</dbReference>
<keyword evidence="1 8" id="KW-0597">Phosphoprotein</keyword>
<dbReference type="GO" id="GO:0009358">
    <property type="term" value="C:polyphosphate kinase complex"/>
    <property type="evidence" value="ECO:0007669"/>
    <property type="project" value="InterPro"/>
</dbReference>
<dbReference type="PIRSF" id="PIRSF015589">
    <property type="entry name" value="PP_kinase"/>
    <property type="match status" value="1"/>
</dbReference>
<keyword evidence="4 8" id="KW-0547">Nucleotide-binding</keyword>
<evidence type="ECO:0000256" key="5">
    <source>
        <dbReference type="ARBA" id="ARBA00022777"/>
    </source>
</evidence>
<keyword evidence="5 8" id="KW-0418">Kinase</keyword>
<dbReference type="NCBIfam" id="NF003922">
    <property type="entry name" value="PRK05443.2-3"/>
    <property type="match status" value="1"/>
</dbReference>
<evidence type="ECO:0000313" key="11">
    <source>
        <dbReference type="EMBL" id="RFU42326.1"/>
    </source>
</evidence>
<dbReference type="HAMAP" id="MF_00347">
    <property type="entry name" value="Polyphosphate_kinase"/>
    <property type="match status" value="1"/>
</dbReference>
<feature type="binding site" evidence="8">
    <location>
        <position position="76"/>
    </location>
    <ligand>
        <name>ATP</name>
        <dbReference type="ChEBI" id="CHEBI:30616"/>
    </ligand>
</feature>
<protein>
    <recommendedName>
        <fullName evidence="8 9">Polyphosphate kinase</fullName>
        <ecNumber evidence="8 9">2.7.4.1</ecNumber>
    </recommendedName>
    <alternativeName>
        <fullName evidence="8">ATP-polyphosphate phosphotransferase</fullName>
    </alternativeName>
    <alternativeName>
        <fullName evidence="8">Polyphosphoric acid kinase</fullName>
    </alternativeName>
</protein>
<proteinExistence type="inferred from homology"/>
<dbReference type="NCBIfam" id="NF003918">
    <property type="entry name" value="PRK05443.1-2"/>
    <property type="match status" value="1"/>
</dbReference>
<keyword evidence="3 8" id="KW-0479">Metal-binding</keyword>
<dbReference type="NCBIfam" id="NF003917">
    <property type="entry name" value="PRK05443.1-1"/>
    <property type="match status" value="1"/>
</dbReference>
<dbReference type="GO" id="GO:0005524">
    <property type="term" value="F:ATP binding"/>
    <property type="evidence" value="ECO:0007669"/>
    <property type="project" value="UniProtKB-KW"/>
</dbReference>
<feature type="binding site" evidence="8">
    <location>
        <position position="397"/>
    </location>
    <ligand>
        <name>Mg(2+)</name>
        <dbReference type="ChEBI" id="CHEBI:18420"/>
    </ligand>
</feature>
<dbReference type="Gene3D" id="1.20.58.310">
    <property type="entry name" value="Polyphosphate kinase N-terminal domain"/>
    <property type="match status" value="1"/>
</dbReference>
<comment type="similarity">
    <text evidence="8 9">Belongs to the polyphosphate kinase 1 (PPK1) family.</text>
</comment>
<evidence type="ECO:0000256" key="6">
    <source>
        <dbReference type="ARBA" id="ARBA00022840"/>
    </source>
</evidence>
<dbReference type="Gene3D" id="3.30.1840.10">
    <property type="entry name" value="Polyphosphate kinase middle domain"/>
    <property type="match status" value="1"/>
</dbReference>
<dbReference type="FunFam" id="3.30.870.10:FF:000001">
    <property type="entry name" value="Polyphosphate kinase"/>
    <property type="match status" value="1"/>
</dbReference>
<keyword evidence="7 8" id="KW-0460">Magnesium</keyword>
<keyword evidence="6 8" id="KW-0067">ATP-binding</keyword>
<comment type="cofactor">
    <cofactor evidence="8">
        <name>Mg(2+)</name>
        <dbReference type="ChEBI" id="CHEBI:18420"/>
    </cofactor>
</comment>
<evidence type="ECO:0000256" key="3">
    <source>
        <dbReference type="ARBA" id="ARBA00022723"/>
    </source>
</evidence>
<dbReference type="Pfam" id="PF17941">
    <property type="entry name" value="PP_kinase_C_1"/>
    <property type="match status" value="1"/>
</dbReference>
<dbReference type="SUPFAM" id="SSF140356">
    <property type="entry name" value="PPK N-terminal domain-like"/>
    <property type="match status" value="1"/>
</dbReference>
<comment type="caution">
    <text evidence="11">The sequence shown here is derived from an EMBL/GenBank/DDBJ whole genome shotgun (WGS) entry which is preliminary data.</text>
</comment>
<dbReference type="SUPFAM" id="SSF56024">
    <property type="entry name" value="Phospholipase D/nuclease"/>
    <property type="match status" value="2"/>
</dbReference>
<dbReference type="Pfam" id="PF13089">
    <property type="entry name" value="PP_kinase_N"/>
    <property type="match status" value="1"/>
</dbReference>
<name>A0A372JRA8_9ACTN</name>
<gene>
    <name evidence="8" type="primary">ppk</name>
    <name evidence="11" type="ORF">DZF91_07150</name>
</gene>
<evidence type="ECO:0000259" key="10">
    <source>
        <dbReference type="PROSITE" id="PS50035"/>
    </source>
</evidence>
<dbReference type="Pfam" id="PF02503">
    <property type="entry name" value="PP_kinase"/>
    <property type="match status" value="1"/>
</dbReference>
<dbReference type="EMBL" id="QURH01000135">
    <property type="protein sequence ID" value="RFU42326.1"/>
    <property type="molecule type" value="Genomic_DNA"/>
</dbReference>
<dbReference type="CDD" id="cd09168">
    <property type="entry name" value="PLDc_PaPPK1_C2_like"/>
    <property type="match status" value="1"/>
</dbReference>
<accession>A0A372JRA8</accession>
<evidence type="ECO:0000256" key="8">
    <source>
        <dbReference type="HAMAP-Rule" id="MF_00347"/>
    </source>
</evidence>
<dbReference type="InterPro" id="IPR003414">
    <property type="entry name" value="PP_kinase"/>
</dbReference>
<dbReference type="Gene3D" id="3.30.870.10">
    <property type="entry name" value="Endonuclease Chain A"/>
    <property type="match status" value="2"/>
</dbReference>
<dbReference type="OrthoDB" id="9761456at2"/>
<dbReference type="PROSITE" id="PS50035">
    <property type="entry name" value="PLD"/>
    <property type="match status" value="1"/>
</dbReference>
<feature type="binding site" evidence="8">
    <location>
        <position position="615"/>
    </location>
    <ligand>
        <name>ATP</name>
        <dbReference type="ChEBI" id="CHEBI:30616"/>
    </ligand>
</feature>
<keyword evidence="2 8" id="KW-0808">Transferase</keyword>
<evidence type="ECO:0000256" key="1">
    <source>
        <dbReference type="ARBA" id="ARBA00022553"/>
    </source>
</evidence>
<dbReference type="InterPro" id="IPR036832">
    <property type="entry name" value="PPK_N_dom_sf"/>
</dbReference>
<feature type="binding site" evidence="8">
    <location>
        <position position="491"/>
    </location>
    <ligand>
        <name>ATP</name>
        <dbReference type="ChEBI" id="CHEBI:30616"/>
    </ligand>
</feature>
<dbReference type="CDD" id="cd09165">
    <property type="entry name" value="PLDc_PaPPK1_C1_like"/>
    <property type="match status" value="1"/>
</dbReference>
<evidence type="ECO:0000256" key="4">
    <source>
        <dbReference type="ARBA" id="ARBA00022741"/>
    </source>
</evidence>
<dbReference type="GO" id="GO:0006799">
    <property type="term" value="P:polyphosphate biosynthetic process"/>
    <property type="evidence" value="ECO:0007669"/>
    <property type="project" value="UniProtKB-UniRule"/>
</dbReference>
<keyword evidence="12" id="KW-1185">Reference proteome</keyword>
<comment type="catalytic activity">
    <reaction evidence="8 9">
        <text>[phosphate](n) + ATP = [phosphate](n+1) + ADP</text>
        <dbReference type="Rhea" id="RHEA:19573"/>
        <dbReference type="Rhea" id="RHEA-COMP:9859"/>
        <dbReference type="Rhea" id="RHEA-COMP:14280"/>
        <dbReference type="ChEBI" id="CHEBI:16838"/>
        <dbReference type="ChEBI" id="CHEBI:30616"/>
        <dbReference type="ChEBI" id="CHEBI:456216"/>
        <dbReference type="EC" id="2.7.4.1"/>
    </reaction>
</comment>
<dbReference type="GO" id="GO:0046872">
    <property type="term" value="F:metal ion binding"/>
    <property type="evidence" value="ECO:0007669"/>
    <property type="project" value="UniProtKB-KW"/>
</dbReference>
<evidence type="ECO:0000256" key="7">
    <source>
        <dbReference type="ARBA" id="ARBA00022842"/>
    </source>
</evidence>
<dbReference type="NCBIfam" id="NF003921">
    <property type="entry name" value="PRK05443.2-2"/>
    <property type="match status" value="1"/>
</dbReference>
<feature type="binding site" evidence="8">
    <location>
        <position position="427"/>
    </location>
    <ligand>
        <name>Mg(2+)</name>
        <dbReference type="ChEBI" id="CHEBI:18420"/>
    </ligand>
</feature>
<dbReference type="Proteomes" id="UP000261811">
    <property type="component" value="Unassembled WGS sequence"/>
</dbReference>
<sequence>MTVNPGHFPQSSGTDALSDALSEAGLGTRTETLPDDRYLDREESWLRFNQRVLELAEDPEMPLLERVRFLAIFASNLDEFFMVRVAGLTRRMATGLAVKSASGRRPREVLERTSQVAHELMLRHAACFRDDLRPALVKEGVEILRWDELADTEQERLRRLFRDRIYPVLTPLVVDSAHPFPYISGLSLNLAVIVRDPESGKSMFARVKVPPVLPRFIEASPDRFTPLEDVIAAHLGQLFTGMEVLEHHAFRVTRNQDLEIDDDISEGLLQALERELLRRRFGPVVRLEVEESISPAVLELLTTELAIDGDQIYRVPGPLDLAGMSAIADLDRPELRYPPFVPSKEAIAQDEGIFGAIRERDVLVHHPYDSFTTTVQRLIEDAATDPRVLAIKQTLYRTSGDSPIVDALIDAAEAGKQVVVVVELKARFDERANIAWARKLEQAGCHVVYGFVGLKTHCKLALIVRQDADGVLRRYCHIGTGNYHSKTARLYEDFGLLTCDPAVGEDVSALFNHLTGYSRNDGYRRLLVAPRTLRPGLVERIRAEAAAHRAGRPARIRIKCNSLVDEVVIDALYEASRAGVPVDVWVRGICALRPGVPGLSETIRVRSVLGRFLEHSRVYVFENGGEPEVWIGSADLMHRNLDRRVETLVRVSDAEHRDRLTELMDLAMSDGTASWWLDADGDWARRTAGPGEKLLDIQTHLVRSHRWRTVDG</sequence>
<dbReference type="GO" id="GO:0008976">
    <property type="term" value="F:polyphosphate kinase activity"/>
    <property type="evidence" value="ECO:0007669"/>
    <property type="project" value="UniProtKB-UniRule"/>
</dbReference>
<dbReference type="PANTHER" id="PTHR30218">
    <property type="entry name" value="POLYPHOSPHATE KINASE"/>
    <property type="match status" value="1"/>
</dbReference>
<dbReference type="InterPro" id="IPR025198">
    <property type="entry name" value="PPK_N_dom"/>
</dbReference>
<comment type="PTM">
    <text evidence="8 9">An intermediate of this reaction is the autophosphorylated ppk in which a phosphate is covalently linked to a histidine residue through a N-P bond.</text>
</comment>
<dbReference type="SUPFAM" id="SSF143724">
    <property type="entry name" value="PHP14-like"/>
    <property type="match status" value="1"/>
</dbReference>
<dbReference type="EC" id="2.7.4.1" evidence="8 9"/>
<dbReference type="Pfam" id="PF13090">
    <property type="entry name" value="PP_kinase_C"/>
    <property type="match status" value="1"/>
</dbReference>
<evidence type="ECO:0000256" key="9">
    <source>
        <dbReference type="RuleBase" id="RU003800"/>
    </source>
</evidence>
<comment type="function">
    <text evidence="8 9">Catalyzes the reversible transfer of the terminal phosphate of ATP to form a long-chain polyphosphate (polyP).</text>
</comment>
<dbReference type="AlphaFoldDB" id="A0A372JRA8"/>
<dbReference type="InterPro" id="IPR001736">
    <property type="entry name" value="PLipase_D/transphosphatidylase"/>
</dbReference>
<dbReference type="InterPro" id="IPR024953">
    <property type="entry name" value="PP_kinase_middle"/>
</dbReference>
<dbReference type="InterPro" id="IPR041108">
    <property type="entry name" value="PP_kinase_C_1"/>
</dbReference>
<dbReference type="NCBIfam" id="TIGR03705">
    <property type="entry name" value="poly_P_kin"/>
    <property type="match status" value="1"/>
</dbReference>
<reference evidence="11 12" key="1">
    <citation type="submission" date="2018-08" db="EMBL/GenBank/DDBJ databases">
        <title>Actinomadura jelena sp. nov., a novel Actinomycete isolated from soil in Chad.</title>
        <authorList>
            <person name="Shi L."/>
        </authorList>
    </citation>
    <scope>NUCLEOTIDE SEQUENCE [LARGE SCALE GENOMIC DNA]</scope>
    <source>
        <strain evidence="11 12">NEAU-G17</strain>
    </source>
</reference>
<evidence type="ECO:0000256" key="2">
    <source>
        <dbReference type="ARBA" id="ARBA00022679"/>
    </source>
</evidence>
<organism evidence="11 12">
    <name type="scientific">Actinomadura logoneensis</name>
    <dbReference type="NCBI Taxonomy" id="2293572"/>
    <lineage>
        <taxon>Bacteria</taxon>
        <taxon>Bacillati</taxon>
        <taxon>Actinomycetota</taxon>
        <taxon>Actinomycetes</taxon>
        <taxon>Streptosporangiales</taxon>
        <taxon>Thermomonosporaceae</taxon>
        <taxon>Actinomadura</taxon>
    </lineage>
</organism>